<dbReference type="AlphaFoldDB" id="A0A9D1SLH2"/>
<organism evidence="4 5">
    <name type="scientific">Candidatus Avacidaminococcus intestinavium</name>
    <dbReference type="NCBI Taxonomy" id="2840684"/>
    <lineage>
        <taxon>Bacteria</taxon>
        <taxon>Bacillati</taxon>
        <taxon>Bacillota</taxon>
        <taxon>Negativicutes</taxon>
        <taxon>Acidaminococcales</taxon>
        <taxon>Acidaminococcaceae</taxon>
        <taxon>Acidaminococcaceae incertae sedis</taxon>
        <taxon>Candidatus Avacidaminococcus</taxon>
    </lineage>
</organism>
<dbReference type="Gene3D" id="3.60.21.10">
    <property type="match status" value="1"/>
</dbReference>
<dbReference type="Proteomes" id="UP000824099">
    <property type="component" value="Unassembled WGS sequence"/>
</dbReference>
<feature type="domain" description="Calcineurin-like phosphoesterase" evidence="3">
    <location>
        <begin position="1"/>
        <end position="148"/>
    </location>
</feature>
<dbReference type="EMBL" id="DVNI01000041">
    <property type="protein sequence ID" value="HIU64013.1"/>
    <property type="molecule type" value="Genomic_DNA"/>
</dbReference>
<dbReference type="InterPro" id="IPR024654">
    <property type="entry name" value="Calcineurin-like_PHP_lpxH"/>
</dbReference>
<accession>A0A9D1SLH2</accession>
<keyword evidence="2" id="KW-0479">Metal-binding</keyword>
<dbReference type="SUPFAM" id="SSF56300">
    <property type="entry name" value="Metallo-dependent phosphatases"/>
    <property type="match status" value="1"/>
</dbReference>
<comment type="similarity">
    <text evidence="1 2">Belongs to the metallophosphoesterase superfamily. YfcE family.</text>
</comment>
<dbReference type="GO" id="GO:0046872">
    <property type="term" value="F:metal ion binding"/>
    <property type="evidence" value="ECO:0007669"/>
    <property type="project" value="UniProtKB-KW"/>
</dbReference>
<dbReference type="InterPro" id="IPR000979">
    <property type="entry name" value="Phosphodiesterase_MJ0936/Vps29"/>
</dbReference>
<dbReference type="Pfam" id="PF12850">
    <property type="entry name" value="Metallophos_2"/>
    <property type="match status" value="1"/>
</dbReference>
<evidence type="ECO:0000259" key="3">
    <source>
        <dbReference type="Pfam" id="PF12850"/>
    </source>
</evidence>
<dbReference type="GO" id="GO:0016787">
    <property type="term" value="F:hydrolase activity"/>
    <property type="evidence" value="ECO:0007669"/>
    <property type="project" value="UniProtKB-UniRule"/>
</dbReference>
<evidence type="ECO:0000256" key="1">
    <source>
        <dbReference type="ARBA" id="ARBA00008950"/>
    </source>
</evidence>
<comment type="cofactor">
    <cofactor evidence="2">
        <name>a divalent metal cation</name>
        <dbReference type="ChEBI" id="CHEBI:60240"/>
    </cofactor>
</comment>
<proteinExistence type="inferred from homology"/>
<dbReference type="EC" id="3.1.4.-" evidence="2"/>
<dbReference type="PANTHER" id="PTHR11124">
    <property type="entry name" value="VACUOLAR SORTING PROTEIN VPS29"/>
    <property type="match status" value="1"/>
</dbReference>
<protein>
    <recommendedName>
        <fullName evidence="2">Phosphoesterase</fullName>
        <ecNumber evidence="2">3.1.4.-</ecNumber>
    </recommendedName>
</protein>
<name>A0A9D1SLH2_9FIRM</name>
<comment type="caution">
    <text evidence="4">The sequence shown here is derived from an EMBL/GenBank/DDBJ whole genome shotgun (WGS) entry which is preliminary data.</text>
</comment>
<evidence type="ECO:0000256" key="2">
    <source>
        <dbReference type="RuleBase" id="RU362039"/>
    </source>
</evidence>
<sequence length="162" mass="18359">MIIGITGDTHGSKKALRQVLSTAPPVDCWLHTGDYSQDAEFLAYESKLPVYKVAGNTDPVQGRANLDEVLLLDNTKIWLTHGHHYMRDYRIEELAWWGRKLEVDIVVFGHTHIPLIKWFGDILLLNPGSPVQPRDEQGPSFMVASIHQDKKPEIKIIPIISK</sequence>
<reference evidence="4" key="1">
    <citation type="submission" date="2020-10" db="EMBL/GenBank/DDBJ databases">
        <authorList>
            <person name="Gilroy R."/>
        </authorList>
    </citation>
    <scope>NUCLEOTIDE SEQUENCE</scope>
    <source>
        <strain evidence="4">CHK160-1198</strain>
    </source>
</reference>
<evidence type="ECO:0000313" key="5">
    <source>
        <dbReference type="Proteomes" id="UP000824099"/>
    </source>
</evidence>
<gene>
    <name evidence="4" type="ORF">IAB06_03090</name>
</gene>
<dbReference type="InterPro" id="IPR029052">
    <property type="entry name" value="Metallo-depent_PP-like"/>
</dbReference>
<dbReference type="NCBIfam" id="TIGR00040">
    <property type="entry name" value="yfcE"/>
    <property type="match status" value="1"/>
</dbReference>
<evidence type="ECO:0000313" key="4">
    <source>
        <dbReference type="EMBL" id="HIU64013.1"/>
    </source>
</evidence>
<reference evidence="4" key="2">
    <citation type="journal article" date="2021" name="PeerJ">
        <title>Extensive microbial diversity within the chicken gut microbiome revealed by metagenomics and culture.</title>
        <authorList>
            <person name="Gilroy R."/>
            <person name="Ravi A."/>
            <person name="Getino M."/>
            <person name="Pursley I."/>
            <person name="Horton D.L."/>
            <person name="Alikhan N.F."/>
            <person name="Baker D."/>
            <person name="Gharbi K."/>
            <person name="Hall N."/>
            <person name="Watson M."/>
            <person name="Adriaenssens E.M."/>
            <person name="Foster-Nyarko E."/>
            <person name="Jarju S."/>
            <person name="Secka A."/>
            <person name="Antonio M."/>
            <person name="Oren A."/>
            <person name="Chaudhuri R.R."/>
            <person name="La Ragione R."/>
            <person name="Hildebrand F."/>
            <person name="Pallen M.J."/>
        </authorList>
    </citation>
    <scope>NUCLEOTIDE SEQUENCE</scope>
    <source>
        <strain evidence="4">CHK160-1198</strain>
    </source>
</reference>